<evidence type="ECO:0000256" key="2">
    <source>
        <dbReference type="ARBA" id="ARBA00010008"/>
    </source>
</evidence>
<gene>
    <name evidence="6" type="ORF">KP509_30G073400</name>
</gene>
<dbReference type="OrthoDB" id="10263824at2759"/>
<evidence type="ECO:0000256" key="1">
    <source>
        <dbReference type="ARBA" id="ARBA00001933"/>
    </source>
</evidence>
<dbReference type="InterPro" id="IPR015424">
    <property type="entry name" value="PyrdxlP-dep_Trfase"/>
</dbReference>
<dbReference type="PANTHER" id="PTHR13693">
    <property type="entry name" value="CLASS II AMINOTRANSFERASE/8-AMINO-7-OXONONANOATE SYNTHASE"/>
    <property type="match status" value="1"/>
</dbReference>
<organism evidence="6 7">
    <name type="scientific">Ceratopteris richardii</name>
    <name type="common">Triangle waterfern</name>
    <dbReference type="NCBI Taxonomy" id="49495"/>
    <lineage>
        <taxon>Eukaryota</taxon>
        <taxon>Viridiplantae</taxon>
        <taxon>Streptophyta</taxon>
        <taxon>Embryophyta</taxon>
        <taxon>Tracheophyta</taxon>
        <taxon>Polypodiopsida</taxon>
        <taxon>Polypodiidae</taxon>
        <taxon>Polypodiales</taxon>
        <taxon>Pteridineae</taxon>
        <taxon>Pteridaceae</taxon>
        <taxon>Parkerioideae</taxon>
        <taxon>Ceratopteris</taxon>
    </lineage>
</organism>
<dbReference type="PANTHER" id="PTHR13693:SF77">
    <property type="entry name" value="8-AMINO-7-OXONONANOATE SYNTHASE"/>
    <property type="match status" value="1"/>
</dbReference>
<reference evidence="6" key="1">
    <citation type="submission" date="2021-08" db="EMBL/GenBank/DDBJ databases">
        <title>WGS assembly of Ceratopteris richardii.</title>
        <authorList>
            <person name="Marchant D.B."/>
            <person name="Chen G."/>
            <person name="Jenkins J."/>
            <person name="Shu S."/>
            <person name="Leebens-Mack J."/>
            <person name="Grimwood J."/>
            <person name="Schmutz J."/>
            <person name="Soltis P."/>
            <person name="Soltis D."/>
            <person name="Chen Z.-H."/>
        </authorList>
    </citation>
    <scope>NUCLEOTIDE SEQUENCE</scope>
    <source>
        <strain evidence="6">Whitten #5841</strain>
        <tissue evidence="6">Leaf</tissue>
    </source>
</reference>
<keyword evidence="7" id="KW-1185">Reference proteome</keyword>
<dbReference type="Pfam" id="PF00155">
    <property type="entry name" value="Aminotran_1_2"/>
    <property type="match status" value="1"/>
</dbReference>
<dbReference type="InterPro" id="IPR004839">
    <property type="entry name" value="Aminotransferase_I/II_large"/>
</dbReference>
<dbReference type="SUPFAM" id="SSF53383">
    <property type="entry name" value="PLP-dependent transferases"/>
    <property type="match status" value="1"/>
</dbReference>
<keyword evidence="4" id="KW-0663">Pyridoxal phosphate</keyword>
<dbReference type="GO" id="GO:0030170">
    <property type="term" value="F:pyridoxal phosphate binding"/>
    <property type="evidence" value="ECO:0007669"/>
    <property type="project" value="InterPro"/>
</dbReference>
<sequence>MTGLHFSSPIAPIVLHTEESVLAASRALMLAGFHVSAIRPPTVPKHSSRLRITLTAVHTTEDVEALAAALAPWIKEKNSYLEDDSSKFENRLTRPQKPLGYTGISELEEKTLDVGSDSRLFRNWVTDNMRAKL</sequence>
<evidence type="ECO:0000313" key="6">
    <source>
        <dbReference type="EMBL" id="KAH7291019.1"/>
    </source>
</evidence>
<comment type="caution">
    <text evidence="6">The sequence shown here is derived from an EMBL/GenBank/DDBJ whole genome shotgun (WGS) entry which is preliminary data.</text>
</comment>
<dbReference type="EMBL" id="CM035435">
    <property type="protein sequence ID" value="KAH7291019.1"/>
    <property type="molecule type" value="Genomic_DNA"/>
</dbReference>
<evidence type="ECO:0000259" key="5">
    <source>
        <dbReference type="Pfam" id="PF00155"/>
    </source>
</evidence>
<evidence type="ECO:0000256" key="3">
    <source>
        <dbReference type="ARBA" id="ARBA00022679"/>
    </source>
</evidence>
<dbReference type="GO" id="GO:0009102">
    <property type="term" value="P:biotin biosynthetic process"/>
    <property type="evidence" value="ECO:0007669"/>
    <property type="project" value="TreeGrafter"/>
</dbReference>
<dbReference type="Gene3D" id="3.90.1150.10">
    <property type="entry name" value="Aspartate Aminotransferase, domain 1"/>
    <property type="match status" value="1"/>
</dbReference>
<dbReference type="Proteomes" id="UP000825935">
    <property type="component" value="Chromosome 30"/>
</dbReference>
<dbReference type="InterPro" id="IPR015422">
    <property type="entry name" value="PyrdxlP-dep_Trfase_small"/>
</dbReference>
<accession>A0A8T2R3T3</accession>
<protein>
    <recommendedName>
        <fullName evidence="5">Aminotransferase class I/classII large domain-containing protein</fullName>
    </recommendedName>
</protein>
<proteinExistence type="inferred from homology"/>
<name>A0A8T2R3T3_CERRI</name>
<feature type="domain" description="Aminotransferase class I/classII large" evidence="5">
    <location>
        <begin position="10"/>
        <end position="70"/>
    </location>
</feature>
<comment type="similarity">
    <text evidence="2">Belongs to the class-II pyridoxal-phosphate-dependent aminotransferase family. BioF subfamily.</text>
</comment>
<comment type="cofactor">
    <cofactor evidence="1">
        <name>pyridoxal 5'-phosphate</name>
        <dbReference type="ChEBI" id="CHEBI:597326"/>
    </cofactor>
</comment>
<dbReference type="AlphaFoldDB" id="A0A8T2R3T3"/>
<keyword evidence="3" id="KW-0808">Transferase</keyword>
<evidence type="ECO:0000256" key="4">
    <source>
        <dbReference type="ARBA" id="ARBA00022898"/>
    </source>
</evidence>
<dbReference type="GO" id="GO:0016740">
    <property type="term" value="F:transferase activity"/>
    <property type="evidence" value="ECO:0007669"/>
    <property type="project" value="UniProtKB-KW"/>
</dbReference>
<evidence type="ECO:0000313" key="7">
    <source>
        <dbReference type="Proteomes" id="UP000825935"/>
    </source>
</evidence>
<dbReference type="InterPro" id="IPR050087">
    <property type="entry name" value="AON_synthase_class-II"/>
</dbReference>